<evidence type="ECO:0000259" key="3">
    <source>
        <dbReference type="PROSITE" id="PS51029"/>
    </source>
</evidence>
<feature type="domain" description="BESS" evidence="4">
    <location>
        <begin position="214"/>
        <end position="253"/>
    </location>
</feature>
<dbReference type="Pfam" id="PF10545">
    <property type="entry name" value="MADF_DNA_bdg"/>
    <property type="match status" value="1"/>
</dbReference>
<accession>A0A0A9XTX3</accession>
<keyword evidence="1" id="KW-0539">Nucleus</keyword>
<protein>
    <submittedName>
        <fullName evidence="5">Transcription factor Adf-1</fullName>
    </submittedName>
</protein>
<dbReference type="EMBL" id="GBHO01021276">
    <property type="protein sequence ID" value="JAG22328.1"/>
    <property type="molecule type" value="Transcribed_RNA"/>
</dbReference>
<dbReference type="GO" id="GO:0006357">
    <property type="term" value="P:regulation of transcription by RNA polymerase II"/>
    <property type="evidence" value="ECO:0007669"/>
    <property type="project" value="TreeGrafter"/>
</dbReference>
<dbReference type="InterPro" id="IPR004210">
    <property type="entry name" value="BESS_motif"/>
</dbReference>
<dbReference type="GO" id="GO:0005667">
    <property type="term" value="C:transcription regulator complex"/>
    <property type="evidence" value="ECO:0007669"/>
    <property type="project" value="TreeGrafter"/>
</dbReference>
<reference evidence="5" key="1">
    <citation type="journal article" date="2014" name="PLoS ONE">
        <title>Transcriptome-Based Identification of ABC Transporters in the Western Tarnished Plant Bug Lygus hesperus.</title>
        <authorList>
            <person name="Hull J.J."/>
            <person name="Chaney K."/>
            <person name="Geib S.M."/>
            <person name="Fabrick J.A."/>
            <person name="Brent C.S."/>
            <person name="Walsh D."/>
            <person name="Lavine L.C."/>
        </authorList>
    </citation>
    <scope>NUCLEOTIDE SEQUENCE</scope>
</reference>
<feature type="compositionally biased region" description="Basic and acidic residues" evidence="2">
    <location>
        <begin position="169"/>
        <end position="189"/>
    </location>
</feature>
<organism evidence="5">
    <name type="scientific">Lygus hesperus</name>
    <name type="common">Western plant bug</name>
    <dbReference type="NCBI Taxonomy" id="30085"/>
    <lineage>
        <taxon>Eukaryota</taxon>
        <taxon>Metazoa</taxon>
        <taxon>Ecdysozoa</taxon>
        <taxon>Arthropoda</taxon>
        <taxon>Hexapoda</taxon>
        <taxon>Insecta</taxon>
        <taxon>Pterygota</taxon>
        <taxon>Neoptera</taxon>
        <taxon>Paraneoptera</taxon>
        <taxon>Hemiptera</taxon>
        <taxon>Heteroptera</taxon>
        <taxon>Panheteroptera</taxon>
        <taxon>Cimicomorpha</taxon>
        <taxon>Miridae</taxon>
        <taxon>Mirini</taxon>
        <taxon>Lygus</taxon>
    </lineage>
</organism>
<dbReference type="GO" id="GO:0003677">
    <property type="term" value="F:DNA binding"/>
    <property type="evidence" value="ECO:0007669"/>
    <property type="project" value="InterPro"/>
</dbReference>
<dbReference type="InterPro" id="IPR039353">
    <property type="entry name" value="TF_Adf1"/>
</dbReference>
<comment type="subcellular location">
    <subcellularLocation>
        <location evidence="1">Nucleus</location>
    </subcellularLocation>
</comment>
<dbReference type="PANTHER" id="PTHR12243">
    <property type="entry name" value="MADF DOMAIN TRANSCRIPTION FACTOR"/>
    <property type="match status" value="1"/>
</dbReference>
<dbReference type="InterPro" id="IPR006578">
    <property type="entry name" value="MADF-dom"/>
</dbReference>
<reference evidence="5" key="2">
    <citation type="submission" date="2014-07" db="EMBL/GenBank/DDBJ databases">
        <authorList>
            <person name="Hull J."/>
        </authorList>
    </citation>
    <scope>NUCLEOTIDE SEQUENCE</scope>
</reference>
<evidence type="ECO:0000313" key="5">
    <source>
        <dbReference type="EMBL" id="JAG22328.1"/>
    </source>
</evidence>
<feature type="domain" description="MADF" evidence="3">
    <location>
        <begin position="30"/>
        <end position="120"/>
    </location>
</feature>
<proteinExistence type="predicted"/>
<feature type="non-terminal residue" evidence="5">
    <location>
        <position position="1"/>
    </location>
</feature>
<dbReference type="SMART" id="SM00595">
    <property type="entry name" value="MADF"/>
    <property type="match status" value="1"/>
</dbReference>
<feature type="region of interest" description="Disordered" evidence="2">
    <location>
        <begin position="133"/>
        <end position="189"/>
    </location>
</feature>
<gene>
    <name evidence="5" type="primary">Adf1_64</name>
    <name evidence="5" type="ORF">CM83_31717</name>
</gene>
<sequence length="260" mass="30225">EASAVSAAQKGRVTSVGTSSKAALPMDVIKLIRGVRSREPLWDRKHSYYHDRTVTMALWDDVAFSLGVDSETARTKWKGLRDTFRGELRKLHKTLLNGKPRTSTNWEYFEEMMFVKDQIYSNKRHLEEMVNHVRHQSTTDDSNSCDRTNGKSEPPDEVSSPETVQQEPRAGKEDHKRLDDHVLENNPTEKLEYEKKKRLKISQEDDKKQEKALDDDDFNFLMSLLPQMRCLPTTRNLFIRLKIQELLYNEMVTAQLRTAV</sequence>
<evidence type="ECO:0000256" key="2">
    <source>
        <dbReference type="SAM" id="MobiDB-lite"/>
    </source>
</evidence>
<evidence type="ECO:0000259" key="4">
    <source>
        <dbReference type="PROSITE" id="PS51031"/>
    </source>
</evidence>
<dbReference type="PROSITE" id="PS51031">
    <property type="entry name" value="BESS"/>
    <property type="match status" value="1"/>
</dbReference>
<dbReference type="AlphaFoldDB" id="A0A0A9XTX3"/>
<evidence type="ECO:0000256" key="1">
    <source>
        <dbReference type="PROSITE-ProRule" id="PRU00371"/>
    </source>
</evidence>
<name>A0A0A9XTX3_LYGHE</name>
<dbReference type="PANTHER" id="PTHR12243:SF69">
    <property type="entry name" value="SI:CH73-59F11.3"/>
    <property type="match status" value="1"/>
</dbReference>
<dbReference type="Pfam" id="PF02944">
    <property type="entry name" value="BESS"/>
    <property type="match status" value="1"/>
</dbReference>
<dbReference type="GO" id="GO:0005634">
    <property type="term" value="C:nucleus"/>
    <property type="evidence" value="ECO:0007669"/>
    <property type="project" value="UniProtKB-SubCell"/>
</dbReference>
<dbReference type="PROSITE" id="PS51029">
    <property type="entry name" value="MADF"/>
    <property type="match status" value="1"/>
</dbReference>